<dbReference type="AlphaFoldDB" id="A0A4R6R9V0"/>
<feature type="region of interest" description="Disordered" evidence="1">
    <location>
        <begin position="1"/>
        <end position="222"/>
    </location>
</feature>
<sequence length="246" mass="26193">MRREHPLPRAGRKRGRPARWTTGRHRGRRAVPAGAEKTSKSWGQSTYKPKPPRPGRRGRPSGGNGHPPSPPSIGARPCVVGGDAPGASSPPPAAAARSRGRFRVPERPRTRRRSPTGRDRVPALAPTPEDRRGRTAAAVRSTPVPHRHPPAASGSADARPPTPAHRRPAGALGHRLRTTRAPGPDDRPPGYARPRPPRSPTAEARLPAADCLPPDHRTSNDISDAWAPALKSILPSCSTAMQGPTS</sequence>
<evidence type="ECO:0000313" key="3">
    <source>
        <dbReference type="Proteomes" id="UP000294547"/>
    </source>
</evidence>
<organism evidence="2 3">
    <name type="scientific">Oharaeibacter diazotrophicus</name>
    <dbReference type="NCBI Taxonomy" id="1920512"/>
    <lineage>
        <taxon>Bacteria</taxon>
        <taxon>Pseudomonadati</taxon>
        <taxon>Pseudomonadota</taxon>
        <taxon>Alphaproteobacteria</taxon>
        <taxon>Hyphomicrobiales</taxon>
        <taxon>Pleomorphomonadaceae</taxon>
        <taxon>Oharaeibacter</taxon>
    </lineage>
</organism>
<gene>
    <name evidence="2" type="ORF">EDD54_3914</name>
</gene>
<dbReference type="EMBL" id="SNXY01000010">
    <property type="protein sequence ID" value="TDP82645.1"/>
    <property type="molecule type" value="Genomic_DNA"/>
</dbReference>
<keyword evidence="3" id="KW-1185">Reference proteome</keyword>
<feature type="compositionally biased region" description="Basic residues" evidence="1">
    <location>
        <begin position="50"/>
        <end position="59"/>
    </location>
</feature>
<evidence type="ECO:0000313" key="2">
    <source>
        <dbReference type="EMBL" id="TDP82645.1"/>
    </source>
</evidence>
<reference evidence="2 3" key="1">
    <citation type="submission" date="2019-03" db="EMBL/GenBank/DDBJ databases">
        <title>Genomic Encyclopedia of Type Strains, Phase IV (KMG-IV): sequencing the most valuable type-strain genomes for metagenomic binning, comparative biology and taxonomic classification.</title>
        <authorList>
            <person name="Goeker M."/>
        </authorList>
    </citation>
    <scope>NUCLEOTIDE SEQUENCE [LARGE SCALE GENOMIC DNA]</scope>
    <source>
        <strain evidence="2 3">DSM 102969</strain>
    </source>
</reference>
<name>A0A4R6R9V0_9HYPH</name>
<accession>A0A4R6R9V0</accession>
<comment type="caution">
    <text evidence="2">The sequence shown here is derived from an EMBL/GenBank/DDBJ whole genome shotgun (WGS) entry which is preliminary data.</text>
</comment>
<evidence type="ECO:0000256" key="1">
    <source>
        <dbReference type="SAM" id="MobiDB-lite"/>
    </source>
</evidence>
<protein>
    <submittedName>
        <fullName evidence="2">Uncharacterized protein</fullName>
    </submittedName>
</protein>
<proteinExistence type="predicted"/>
<dbReference type="Proteomes" id="UP000294547">
    <property type="component" value="Unassembled WGS sequence"/>
</dbReference>
<feature type="compositionally biased region" description="Basic residues" evidence="1">
    <location>
        <begin position="10"/>
        <end position="29"/>
    </location>
</feature>
<feature type="compositionally biased region" description="Basic residues" evidence="1">
    <location>
        <begin position="164"/>
        <end position="178"/>
    </location>
</feature>